<dbReference type="AlphaFoldDB" id="A0A0N4Y658"/>
<protein>
    <submittedName>
        <fullName evidence="1">C-type lectin domain-containing protein</fullName>
    </submittedName>
</protein>
<dbReference type="WBParaSite" id="NBR_0001154601-mRNA-1">
    <property type="protein sequence ID" value="NBR_0001154601-mRNA-1"/>
    <property type="gene ID" value="NBR_0001154601"/>
</dbReference>
<proteinExistence type="predicted"/>
<dbReference type="SUPFAM" id="SSF55797">
    <property type="entry name" value="PR-1-like"/>
    <property type="match status" value="1"/>
</dbReference>
<dbReference type="InterPro" id="IPR035940">
    <property type="entry name" value="CAP_sf"/>
</dbReference>
<accession>A0A0N4Y658</accession>
<dbReference type="Gene3D" id="3.40.33.10">
    <property type="entry name" value="CAP"/>
    <property type="match status" value="1"/>
</dbReference>
<name>A0A0N4Y658_NIPBR</name>
<organism evidence="1">
    <name type="scientific">Nippostrongylus brasiliensis</name>
    <name type="common">Rat hookworm</name>
    <dbReference type="NCBI Taxonomy" id="27835"/>
    <lineage>
        <taxon>Eukaryota</taxon>
        <taxon>Metazoa</taxon>
        <taxon>Ecdysozoa</taxon>
        <taxon>Nematoda</taxon>
        <taxon>Chromadorea</taxon>
        <taxon>Rhabditida</taxon>
        <taxon>Rhabditina</taxon>
        <taxon>Rhabditomorpha</taxon>
        <taxon>Strongyloidea</taxon>
        <taxon>Heligmosomidae</taxon>
        <taxon>Nippostrongylus</taxon>
    </lineage>
</organism>
<sequence length="266" mass="29425">LQAWNCETEYNLNKIQLELNNNDSVVYRNFGVNTGWGDACDSDGMESIMFYWTEGELVIPSNLEYSGDPALRTTANVLKWNSTEMACAYRSFDSGNSVRLICAYNARGDVVGQQIYQEGNGTCPQGTQCGDNGTCVYDLCRVPTTKPGLMYLFATEASYDCSLEETATDSAKKCESSFTRINKYSMDGGINRAVIKETNISKEGALELSELDETFAKVKNAGQEGKSMDMETAYQRIKKGPSERVLDSGGDPMMTIFCEQGYEAEE</sequence>
<reference evidence="1" key="1">
    <citation type="submission" date="2017-02" db="UniProtKB">
        <authorList>
            <consortium name="WormBaseParasite"/>
        </authorList>
    </citation>
    <scope>IDENTIFICATION</scope>
</reference>
<evidence type="ECO:0000313" key="1">
    <source>
        <dbReference type="WBParaSite" id="NBR_0001154601-mRNA-1"/>
    </source>
</evidence>